<dbReference type="Gene3D" id="3.30.310.50">
    <property type="entry name" value="Alpha-D-phosphohexomutase, C-terminal domain"/>
    <property type="match status" value="1"/>
</dbReference>
<feature type="non-terminal residue" evidence="2">
    <location>
        <position position="1"/>
    </location>
</feature>
<dbReference type="AlphaFoldDB" id="A0A0F9IA83"/>
<protein>
    <recommendedName>
        <fullName evidence="1">Alpha-D-phosphohexomutase C-terminal domain-containing protein</fullName>
    </recommendedName>
</protein>
<dbReference type="EMBL" id="LAZR01021737">
    <property type="protein sequence ID" value="KKL84307.1"/>
    <property type="molecule type" value="Genomic_DNA"/>
</dbReference>
<sequence>PLGQVLEDLFDKYDKRYYAKRLDLELEPEQKEGLMNSLKQTPPDNMDGLAVREAIDIDGMKFILEEGSWLLARPSGTEPVIRIYLEADSAEKLQRLEVFAKSLIDS</sequence>
<feature type="domain" description="Alpha-D-phosphohexomutase C-terminal" evidence="1">
    <location>
        <begin position="49"/>
        <end position="97"/>
    </location>
</feature>
<name>A0A0F9IA83_9ZZZZ</name>
<reference evidence="2" key="1">
    <citation type="journal article" date="2015" name="Nature">
        <title>Complex archaea that bridge the gap between prokaryotes and eukaryotes.</title>
        <authorList>
            <person name="Spang A."/>
            <person name="Saw J.H."/>
            <person name="Jorgensen S.L."/>
            <person name="Zaremba-Niedzwiedzka K."/>
            <person name="Martijn J."/>
            <person name="Lind A.E."/>
            <person name="van Eijk R."/>
            <person name="Schleper C."/>
            <person name="Guy L."/>
            <person name="Ettema T.J."/>
        </authorList>
    </citation>
    <scope>NUCLEOTIDE SEQUENCE</scope>
</reference>
<evidence type="ECO:0000259" key="1">
    <source>
        <dbReference type="Pfam" id="PF00408"/>
    </source>
</evidence>
<dbReference type="InterPro" id="IPR005843">
    <property type="entry name" value="A-D-PHexomutase_C"/>
</dbReference>
<comment type="caution">
    <text evidence="2">The sequence shown here is derived from an EMBL/GenBank/DDBJ whole genome shotgun (WGS) entry which is preliminary data.</text>
</comment>
<dbReference type="SUPFAM" id="SSF55957">
    <property type="entry name" value="Phosphoglucomutase, C-terminal domain"/>
    <property type="match status" value="1"/>
</dbReference>
<accession>A0A0F9IA83</accession>
<proteinExistence type="predicted"/>
<evidence type="ECO:0000313" key="2">
    <source>
        <dbReference type="EMBL" id="KKL84307.1"/>
    </source>
</evidence>
<dbReference type="GO" id="GO:0016868">
    <property type="term" value="F:intramolecular phosphotransferase activity"/>
    <property type="evidence" value="ECO:0007669"/>
    <property type="project" value="InterPro"/>
</dbReference>
<dbReference type="Pfam" id="PF00408">
    <property type="entry name" value="PGM_PMM_IV"/>
    <property type="match status" value="1"/>
</dbReference>
<organism evidence="2">
    <name type="scientific">marine sediment metagenome</name>
    <dbReference type="NCBI Taxonomy" id="412755"/>
    <lineage>
        <taxon>unclassified sequences</taxon>
        <taxon>metagenomes</taxon>
        <taxon>ecological metagenomes</taxon>
    </lineage>
</organism>
<dbReference type="InterPro" id="IPR036900">
    <property type="entry name" value="A-D-PHexomutase_C_sf"/>
</dbReference>
<gene>
    <name evidence="2" type="ORF">LCGC14_1966030</name>
</gene>